<dbReference type="InterPro" id="IPR051783">
    <property type="entry name" value="NAD(P)-dependent_oxidoreduct"/>
</dbReference>
<organism evidence="2 3">
    <name type="scientific">Vanrija pseudolonga</name>
    <dbReference type="NCBI Taxonomy" id="143232"/>
    <lineage>
        <taxon>Eukaryota</taxon>
        <taxon>Fungi</taxon>
        <taxon>Dikarya</taxon>
        <taxon>Basidiomycota</taxon>
        <taxon>Agaricomycotina</taxon>
        <taxon>Tremellomycetes</taxon>
        <taxon>Trichosporonales</taxon>
        <taxon>Trichosporonaceae</taxon>
        <taxon>Vanrija</taxon>
    </lineage>
</organism>
<dbReference type="GO" id="GO:0004029">
    <property type="term" value="F:aldehyde dehydrogenase (NAD+) activity"/>
    <property type="evidence" value="ECO:0007669"/>
    <property type="project" value="TreeGrafter"/>
</dbReference>
<dbReference type="AlphaFoldDB" id="A0AAF0Y8L4"/>
<dbReference type="GeneID" id="87806683"/>
<dbReference type="InterPro" id="IPR001509">
    <property type="entry name" value="Epimerase_deHydtase"/>
</dbReference>
<dbReference type="RefSeq" id="XP_062625958.1">
    <property type="nucleotide sequence ID" value="XM_062769974.1"/>
</dbReference>
<evidence type="ECO:0000313" key="3">
    <source>
        <dbReference type="Proteomes" id="UP000827549"/>
    </source>
</evidence>
<evidence type="ECO:0000313" key="2">
    <source>
        <dbReference type="EMBL" id="WOO79926.1"/>
    </source>
</evidence>
<name>A0AAF0Y8L4_9TREE</name>
<reference evidence="2" key="1">
    <citation type="submission" date="2023-10" db="EMBL/GenBank/DDBJ databases">
        <authorList>
            <person name="Noh H."/>
        </authorList>
    </citation>
    <scope>NUCLEOTIDE SEQUENCE</scope>
    <source>
        <strain evidence="2">DUCC4014</strain>
    </source>
</reference>
<keyword evidence="3" id="KW-1185">Reference proteome</keyword>
<protein>
    <submittedName>
        <fullName evidence="2">Purtative protein</fullName>
    </submittedName>
</protein>
<sequence>MSSPKILILGAAGYMGGDFLVELLKTHPAANITTLVRSEAQIPLLKPLGVNVYLGSVEADTVGPLAAAHDVVVNFAVPFGGGDAAISAIIESLEQRAATHTKPVLIHTVGTGTVLSGTDGEAPTGAKWSDDEPERWEALPDTAYFQSGTRLVVRAAERGLISAYVVTSPTVYGVGKGPGKKVSLQVPDYVAYAKENGQAAYIGKGENVWGNVHVSDLTSLYLAVLAHALQNPAKTAGTERGWSNLVYSGVGEHNWKDVVTAIGDALHAKGEVKAAGAISIPEGTGKGYMFGGSSVLAQSKKARALGWVPKAKGIVETVVADIEA</sequence>
<dbReference type="PANTHER" id="PTHR48079">
    <property type="entry name" value="PROTEIN YEEZ"/>
    <property type="match status" value="1"/>
</dbReference>
<accession>A0AAF0Y8L4</accession>
<dbReference type="GO" id="GO:0005737">
    <property type="term" value="C:cytoplasm"/>
    <property type="evidence" value="ECO:0007669"/>
    <property type="project" value="TreeGrafter"/>
</dbReference>
<dbReference type="Pfam" id="PF01370">
    <property type="entry name" value="Epimerase"/>
    <property type="match status" value="1"/>
</dbReference>
<dbReference type="SUPFAM" id="SSF51735">
    <property type="entry name" value="NAD(P)-binding Rossmann-fold domains"/>
    <property type="match status" value="1"/>
</dbReference>
<dbReference type="Proteomes" id="UP000827549">
    <property type="component" value="Chromosome 2"/>
</dbReference>
<proteinExistence type="predicted"/>
<dbReference type="InterPro" id="IPR036291">
    <property type="entry name" value="NAD(P)-bd_dom_sf"/>
</dbReference>
<dbReference type="PANTHER" id="PTHR48079:SF6">
    <property type="entry name" value="NAD(P)-BINDING DOMAIN-CONTAINING PROTEIN-RELATED"/>
    <property type="match status" value="1"/>
</dbReference>
<feature type="domain" description="NAD-dependent epimerase/dehydratase" evidence="1">
    <location>
        <begin position="6"/>
        <end position="228"/>
    </location>
</feature>
<evidence type="ECO:0000259" key="1">
    <source>
        <dbReference type="Pfam" id="PF01370"/>
    </source>
</evidence>
<dbReference type="Gene3D" id="3.40.50.720">
    <property type="entry name" value="NAD(P)-binding Rossmann-like Domain"/>
    <property type="match status" value="1"/>
</dbReference>
<dbReference type="EMBL" id="CP086715">
    <property type="protein sequence ID" value="WOO79926.1"/>
    <property type="molecule type" value="Genomic_DNA"/>
</dbReference>
<gene>
    <name evidence="2" type="primary">YLL056C_0</name>
    <name evidence="2" type="ORF">LOC62_02G003440</name>
</gene>